<accession>W4FR87</accession>
<name>W4FR87_APHAT</name>
<evidence type="ECO:0000313" key="1">
    <source>
        <dbReference type="EMBL" id="ETV69997.1"/>
    </source>
</evidence>
<sequence length="106" mass="11950">MSKTISLKSTWTTQATGILELIVGPARLMAAWEVHVDDDNLCIGFMRLAWGFQQGVPCKATLVQVHQPTYIPIRIQPAYTSVPFYCMYPPTVRSAWHVSAPRWPTC</sequence>
<dbReference type="EMBL" id="KI913170">
    <property type="protein sequence ID" value="ETV69997.1"/>
    <property type="molecule type" value="Genomic_DNA"/>
</dbReference>
<dbReference type="VEuPathDB" id="FungiDB:H257_14365"/>
<protein>
    <submittedName>
        <fullName evidence="1">Uncharacterized protein</fullName>
    </submittedName>
</protein>
<organism evidence="1">
    <name type="scientific">Aphanomyces astaci</name>
    <name type="common">Crayfish plague agent</name>
    <dbReference type="NCBI Taxonomy" id="112090"/>
    <lineage>
        <taxon>Eukaryota</taxon>
        <taxon>Sar</taxon>
        <taxon>Stramenopiles</taxon>
        <taxon>Oomycota</taxon>
        <taxon>Saprolegniomycetes</taxon>
        <taxon>Saprolegniales</taxon>
        <taxon>Verrucalvaceae</taxon>
        <taxon>Aphanomyces</taxon>
    </lineage>
</organism>
<reference evidence="1" key="1">
    <citation type="submission" date="2013-12" db="EMBL/GenBank/DDBJ databases">
        <title>The Genome Sequence of Aphanomyces astaci APO3.</title>
        <authorList>
            <consortium name="The Broad Institute Genomics Platform"/>
            <person name="Russ C."/>
            <person name="Tyler B."/>
            <person name="van West P."/>
            <person name="Dieguez-Uribeondo J."/>
            <person name="Young S.K."/>
            <person name="Zeng Q."/>
            <person name="Gargeya S."/>
            <person name="Fitzgerald M."/>
            <person name="Abouelleil A."/>
            <person name="Alvarado L."/>
            <person name="Chapman S.B."/>
            <person name="Gainer-Dewar J."/>
            <person name="Goldberg J."/>
            <person name="Griggs A."/>
            <person name="Gujja S."/>
            <person name="Hansen M."/>
            <person name="Howarth C."/>
            <person name="Imamovic A."/>
            <person name="Ireland A."/>
            <person name="Larimer J."/>
            <person name="McCowan C."/>
            <person name="Murphy C."/>
            <person name="Pearson M."/>
            <person name="Poon T.W."/>
            <person name="Priest M."/>
            <person name="Roberts A."/>
            <person name="Saif S."/>
            <person name="Shea T."/>
            <person name="Sykes S."/>
            <person name="Wortman J."/>
            <person name="Nusbaum C."/>
            <person name="Birren B."/>
        </authorList>
    </citation>
    <scope>NUCLEOTIDE SEQUENCE [LARGE SCALE GENOMIC DNA]</scope>
    <source>
        <strain evidence="1">APO3</strain>
    </source>
</reference>
<dbReference type="GeneID" id="20816361"/>
<proteinExistence type="predicted"/>
<dbReference type="RefSeq" id="XP_009840440.1">
    <property type="nucleotide sequence ID" value="XM_009842138.1"/>
</dbReference>
<gene>
    <name evidence="1" type="ORF">H257_14365</name>
</gene>
<dbReference type="AlphaFoldDB" id="W4FR87"/>